<proteinExistence type="predicted"/>
<dbReference type="Proteomes" id="UP001415857">
    <property type="component" value="Unassembled WGS sequence"/>
</dbReference>
<feature type="signal peptide" evidence="1">
    <location>
        <begin position="1"/>
        <end position="31"/>
    </location>
</feature>
<sequence>MNHRHRYLDIATVVKLLIAVMKLLTAATVEAAHRRCSPRTSPLATSSDESSMYNRALVRQRNSELQADHVDHNERPMLKTPVALERQMVDIYTCSMFENFQDELWESMKYRSTIKVDDEFQTIYEVERQVFDGGKGTQRQNEDGEKAIPDKVRLIVDDKVDLALYKWFTAYVFDGRAKNLIEMFVIYVEYV</sequence>
<organism evidence="2 3">
    <name type="scientific">Liquidambar formosana</name>
    <name type="common">Formosan gum</name>
    <dbReference type="NCBI Taxonomy" id="63359"/>
    <lineage>
        <taxon>Eukaryota</taxon>
        <taxon>Viridiplantae</taxon>
        <taxon>Streptophyta</taxon>
        <taxon>Embryophyta</taxon>
        <taxon>Tracheophyta</taxon>
        <taxon>Spermatophyta</taxon>
        <taxon>Magnoliopsida</taxon>
        <taxon>eudicotyledons</taxon>
        <taxon>Gunneridae</taxon>
        <taxon>Pentapetalae</taxon>
        <taxon>Saxifragales</taxon>
        <taxon>Altingiaceae</taxon>
        <taxon>Liquidambar</taxon>
    </lineage>
</organism>
<evidence type="ECO:0000256" key="1">
    <source>
        <dbReference type="SAM" id="SignalP"/>
    </source>
</evidence>
<feature type="chain" id="PRO_5042910714" evidence="1">
    <location>
        <begin position="32"/>
        <end position="191"/>
    </location>
</feature>
<accession>A0AAP0RT11</accession>
<keyword evidence="3" id="KW-1185">Reference proteome</keyword>
<reference evidence="2 3" key="1">
    <citation type="journal article" date="2024" name="Plant J.">
        <title>Genome sequences and population genomics reveal climatic adaptation and genomic divergence between two closely related sweetgum species.</title>
        <authorList>
            <person name="Xu W.Q."/>
            <person name="Ren C.Q."/>
            <person name="Zhang X.Y."/>
            <person name="Comes H.P."/>
            <person name="Liu X.H."/>
            <person name="Li Y.G."/>
            <person name="Kettle C.J."/>
            <person name="Jalonen R."/>
            <person name="Gaisberger H."/>
            <person name="Ma Y.Z."/>
            <person name="Qiu Y.X."/>
        </authorList>
    </citation>
    <scope>NUCLEOTIDE SEQUENCE [LARGE SCALE GENOMIC DNA]</scope>
    <source>
        <strain evidence="2">Hangzhou</strain>
    </source>
</reference>
<protein>
    <submittedName>
        <fullName evidence="2">Uncharacterized protein</fullName>
    </submittedName>
</protein>
<evidence type="ECO:0000313" key="2">
    <source>
        <dbReference type="EMBL" id="KAK9284235.1"/>
    </source>
</evidence>
<comment type="caution">
    <text evidence="2">The sequence shown here is derived from an EMBL/GenBank/DDBJ whole genome shotgun (WGS) entry which is preliminary data.</text>
</comment>
<keyword evidence="1" id="KW-0732">Signal</keyword>
<gene>
    <name evidence="2" type="ORF">L1049_023404</name>
</gene>
<evidence type="ECO:0000313" key="3">
    <source>
        <dbReference type="Proteomes" id="UP001415857"/>
    </source>
</evidence>
<name>A0AAP0RT11_LIQFO</name>
<dbReference type="AlphaFoldDB" id="A0AAP0RT11"/>
<dbReference type="EMBL" id="JBBPBK010000005">
    <property type="protein sequence ID" value="KAK9284235.1"/>
    <property type="molecule type" value="Genomic_DNA"/>
</dbReference>